<dbReference type="Proteomes" id="UP001500359">
    <property type="component" value="Unassembled WGS sequence"/>
</dbReference>
<accession>A0ABN1LE54</accession>
<name>A0ABN1LE54_9ALTE</name>
<keyword evidence="2" id="KW-1185">Reference proteome</keyword>
<dbReference type="EMBL" id="BAAAFD010000002">
    <property type="protein sequence ID" value="GAA0854276.1"/>
    <property type="molecule type" value="Genomic_DNA"/>
</dbReference>
<comment type="caution">
    <text evidence="1">The sequence shown here is derived from an EMBL/GenBank/DDBJ whole genome shotgun (WGS) entry which is preliminary data.</text>
</comment>
<dbReference type="RefSeq" id="WP_343857037.1">
    <property type="nucleotide sequence ID" value="NZ_BAAAFD010000002.1"/>
</dbReference>
<protein>
    <submittedName>
        <fullName evidence="1">Uncharacterized protein</fullName>
    </submittedName>
</protein>
<proteinExistence type="predicted"/>
<evidence type="ECO:0000313" key="1">
    <source>
        <dbReference type="EMBL" id="GAA0854276.1"/>
    </source>
</evidence>
<organism evidence="1 2">
    <name type="scientific">Aliiglaciecola litoralis</name>
    <dbReference type="NCBI Taxonomy" id="582857"/>
    <lineage>
        <taxon>Bacteria</taxon>
        <taxon>Pseudomonadati</taxon>
        <taxon>Pseudomonadota</taxon>
        <taxon>Gammaproteobacteria</taxon>
        <taxon>Alteromonadales</taxon>
        <taxon>Alteromonadaceae</taxon>
        <taxon>Aliiglaciecola</taxon>
    </lineage>
</organism>
<evidence type="ECO:0000313" key="2">
    <source>
        <dbReference type="Proteomes" id="UP001500359"/>
    </source>
</evidence>
<gene>
    <name evidence="1" type="ORF">GCM10009114_09430</name>
</gene>
<sequence length="126" mass="14308">MSYRISIKDDILHLQFIGHVNGLHVVKVIGDEQFFPNLHKVNFALFDFSAAQEVELSLEEVKSFGTIGKIEANFIDNLHVVIILRNENGRARAEHFINSVGCQNWKFDISLDLPSAFRCINKPNPS</sequence>
<reference evidence="2" key="1">
    <citation type="journal article" date="2019" name="Int. J. Syst. Evol. Microbiol.">
        <title>The Global Catalogue of Microorganisms (GCM) 10K type strain sequencing project: providing services to taxonomists for standard genome sequencing and annotation.</title>
        <authorList>
            <consortium name="The Broad Institute Genomics Platform"/>
            <consortium name="The Broad Institute Genome Sequencing Center for Infectious Disease"/>
            <person name="Wu L."/>
            <person name="Ma J."/>
        </authorList>
    </citation>
    <scope>NUCLEOTIDE SEQUENCE [LARGE SCALE GENOMIC DNA]</scope>
    <source>
        <strain evidence="2">JCM 15896</strain>
    </source>
</reference>